<dbReference type="PANTHER" id="PTHR12975:SF6">
    <property type="entry name" value="TRAFFICKING PROTEIN PARTICLE COMPLEX SUBUNIT 8"/>
    <property type="match status" value="1"/>
</dbReference>
<gene>
    <name evidence="1" type="primary">TRAPPC8_1</name>
    <name evidence="1" type="ORF">g.26456</name>
</gene>
<dbReference type="GO" id="GO:1990072">
    <property type="term" value="C:TRAPPIII protein complex"/>
    <property type="evidence" value="ECO:0007669"/>
    <property type="project" value="TreeGrafter"/>
</dbReference>
<name>A0A2S2NGE0_SCHGA</name>
<reference evidence="1" key="1">
    <citation type="submission" date="2018-04" db="EMBL/GenBank/DDBJ databases">
        <title>Transcriptome of Schizaphis graminum biotype I.</title>
        <authorList>
            <person name="Scully E.D."/>
            <person name="Geib S.M."/>
            <person name="Palmer N.A."/>
            <person name="Koch K."/>
            <person name="Bradshaw J."/>
            <person name="Heng-Moss T."/>
            <person name="Sarath G."/>
        </authorList>
    </citation>
    <scope>NUCLEOTIDE SEQUENCE</scope>
</reference>
<dbReference type="EMBL" id="GGMR01003596">
    <property type="protein sequence ID" value="MBY16215.1"/>
    <property type="molecule type" value="Transcribed_RNA"/>
</dbReference>
<protein>
    <submittedName>
        <fullName evidence="1">Trafficking protein particle complex subunit 8</fullName>
    </submittedName>
</protein>
<evidence type="ECO:0000313" key="1">
    <source>
        <dbReference type="EMBL" id="MBY16215.1"/>
    </source>
</evidence>
<organism evidence="1">
    <name type="scientific">Schizaphis graminum</name>
    <name type="common">Green bug aphid</name>
    <dbReference type="NCBI Taxonomy" id="13262"/>
    <lineage>
        <taxon>Eukaryota</taxon>
        <taxon>Metazoa</taxon>
        <taxon>Ecdysozoa</taxon>
        <taxon>Arthropoda</taxon>
        <taxon>Hexapoda</taxon>
        <taxon>Insecta</taxon>
        <taxon>Pterygota</taxon>
        <taxon>Neoptera</taxon>
        <taxon>Paraneoptera</taxon>
        <taxon>Hemiptera</taxon>
        <taxon>Sternorrhyncha</taxon>
        <taxon>Aphidomorpha</taxon>
        <taxon>Aphidoidea</taxon>
        <taxon>Aphididae</taxon>
        <taxon>Aphidini</taxon>
        <taxon>Schizaphis</taxon>
    </lineage>
</organism>
<dbReference type="AlphaFoldDB" id="A0A2S2NGE0"/>
<dbReference type="PANTHER" id="PTHR12975">
    <property type="entry name" value="TRANSPORT PROTEIN TRAPP"/>
    <property type="match status" value="1"/>
</dbReference>
<proteinExistence type="predicted"/>
<dbReference type="InterPro" id="IPR024420">
    <property type="entry name" value="TRAPP_III_complex_Trs85"/>
</dbReference>
<sequence length="106" mass="11829">MACDDDDDFVRGIFCPHVAVLCSDKAQEMCRKNNLNFSDLLNPFARLTDVNFKDTNGSTINVPNLQIKFSNINSQPLSVTKERSRLHNSVNVTTEPSNITVKIGND</sequence>
<dbReference type="Pfam" id="PF12739">
    <property type="entry name" value="TRAPPC-Trs85"/>
    <property type="match status" value="1"/>
</dbReference>
<accession>A0A2S2NGE0</accession>